<gene>
    <name evidence="2" type="ORF">ABK905_13045</name>
</gene>
<dbReference type="AlphaFoldDB" id="A0AAU7QF66"/>
<feature type="compositionally biased region" description="Basic and acidic residues" evidence="1">
    <location>
        <begin position="99"/>
        <end position="109"/>
    </location>
</feature>
<feature type="region of interest" description="Disordered" evidence="1">
    <location>
        <begin position="18"/>
        <end position="48"/>
    </location>
</feature>
<evidence type="ECO:0000256" key="1">
    <source>
        <dbReference type="SAM" id="MobiDB-lite"/>
    </source>
</evidence>
<name>A0AAU7QF66_9GAMM</name>
<dbReference type="EMBL" id="CP157947">
    <property type="protein sequence ID" value="XBS71723.1"/>
    <property type="molecule type" value="Genomic_DNA"/>
</dbReference>
<evidence type="ECO:0000313" key="2">
    <source>
        <dbReference type="EMBL" id="XBS71723.1"/>
    </source>
</evidence>
<reference evidence="2" key="1">
    <citation type="submission" date="2024-06" db="EMBL/GenBank/DDBJ databases">
        <authorList>
            <person name="Coelho C."/>
            <person name="Bento M."/>
            <person name="Garcia E."/>
            <person name="Camelo A."/>
            <person name="Brandao I."/>
            <person name="Espirito Santo C."/>
            <person name="Trovao J."/>
            <person name="Verissimo A."/>
            <person name="Costa J."/>
            <person name="Tiago I."/>
        </authorList>
    </citation>
    <scope>NUCLEOTIDE SEQUENCE</scope>
    <source>
        <strain evidence="2">KWT182</strain>
    </source>
</reference>
<proteinExistence type="predicted"/>
<accession>A0AAU7QF66</accession>
<feature type="compositionally biased region" description="Low complexity" evidence="1">
    <location>
        <begin position="60"/>
        <end position="77"/>
    </location>
</feature>
<protein>
    <submittedName>
        <fullName evidence="2">Uncharacterized protein</fullName>
    </submittedName>
</protein>
<sequence>MAYPQMLDRIYLSTAAADASGTDATRMSSSLVSGTTTSSADATTNAQNSNVEANVTTNAISNAKGSSSSGSADSAAAETMVPLRAMAHKVNHTATQRQPSERAGGRSVV</sequence>
<feature type="region of interest" description="Disordered" evidence="1">
    <location>
        <begin position="60"/>
        <end position="109"/>
    </location>
</feature>
<organism evidence="2">
    <name type="scientific">Acerihabitans sp. KWT182</name>
    <dbReference type="NCBI Taxonomy" id="3157919"/>
    <lineage>
        <taxon>Bacteria</taxon>
        <taxon>Pseudomonadati</taxon>
        <taxon>Pseudomonadota</taxon>
        <taxon>Gammaproteobacteria</taxon>
        <taxon>Enterobacterales</taxon>
        <taxon>Pectobacteriaceae</taxon>
        <taxon>Acerihabitans</taxon>
    </lineage>
</organism>